<feature type="domain" description="Protein kinase" evidence="5">
    <location>
        <begin position="269"/>
        <end position="523"/>
    </location>
</feature>
<evidence type="ECO:0000313" key="8">
    <source>
        <dbReference type="EMBL" id="PIK52606.1"/>
    </source>
</evidence>
<dbReference type="Gene3D" id="2.60.40.10">
    <property type="entry name" value="Immunoglobulins"/>
    <property type="match status" value="2"/>
</dbReference>
<evidence type="ECO:0000256" key="2">
    <source>
        <dbReference type="ARBA" id="ARBA00022777"/>
    </source>
</evidence>
<evidence type="ECO:0000256" key="4">
    <source>
        <dbReference type="ARBA" id="ARBA00023319"/>
    </source>
</evidence>
<protein>
    <submittedName>
        <fullName evidence="8">Putative striated muscle preferentially expressed protein kinase</fullName>
    </submittedName>
</protein>
<dbReference type="PROSITE" id="PS50835">
    <property type="entry name" value="IG_LIKE"/>
    <property type="match status" value="1"/>
</dbReference>
<dbReference type="Proteomes" id="UP000230750">
    <property type="component" value="Unassembled WGS sequence"/>
</dbReference>
<gene>
    <name evidence="8" type="ORF">BSL78_10510</name>
</gene>
<evidence type="ECO:0000259" key="5">
    <source>
        <dbReference type="PROSITE" id="PS50011"/>
    </source>
</evidence>
<dbReference type="SMART" id="SM00060">
    <property type="entry name" value="FN3"/>
    <property type="match status" value="1"/>
</dbReference>
<dbReference type="FunFam" id="2.60.40.10:FF:000032">
    <property type="entry name" value="palladin isoform X1"/>
    <property type="match status" value="1"/>
</dbReference>
<dbReference type="InterPro" id="IPR013098">
    <property type="entry name" value="Ig_I-set"/>
</dbReference>
<evidence type="ECO:0000259" key="7">
    <source>
        <dbReference type="PROSITE" id="PS50853"/>
    </source>
</evidence>
<dbReference type="Pfam" id="PF07679">
    <property type="entry name" value="I-set"/>
    <property type="match status" value="1"/>
</dbReference>
<dbReference type="Gene3D" id="3.30.200.20">
    <property type="entry name" value="Phosphorylase Kinase, domain 1"/>
    <property type="match status" value="1"/>
</dbReference>
<accession>A0A2G8KX65</accession>
<evidence type="ECO:0000256" key="1">
    <source>
        <dbReference type="ARBA" id="ARBA00022679"/>
    </source>
</evidence>
<feature type="domain" description="Fibronectin type-III" evidence="7">
    <location>
        <begin position="114"/>
        <end position="208"/>
    </location>
</feature>
<feature type="domain" description="Ig-like" evidence="6">
    <location>
        <begin position="17"/>
        <end position="107"/>
    </location>
</feature>
<evidence type="ECO:0000256" key="3">
    <source>
        <dbReference type="ARBA" id="ARBA00023157"/>
    </source>
</evidence>
<dbReference type="InterPro" id="IPR036179">
    <property type="entry name" value="Ig-like_dom_sf"/>
</dbReference>
<dbReference type="AlphaFoldDB" id="A0A2G8KX65"/>
<dbReference type="Pfam" id="PF00041">
    <property type="entry name" value="fn3"/>
    <property type="match status" value="1"/>
</dbReference>
<dbReference type="InterPro" id="IPR003598">
    <property type="entry name" value="Ig_sub2"/>
</dbReference>
<keyword evidence="1" id="KW-0808">Transferase</keyword>
<dbReference type="SUPFAM" id="SSF49265">
    <property type="entry name" value="Fibronectin type III"/>
    <property type="match status" value="1"/>
</dbReference>
<dbReference type="InterPro" id="IPR036116">
    <property type="entry name" value="FN3_sf"/>
</dbReference>
<dbReference type="SUPFAM" id="SSF48726">
    <property type="entry name" value="Immunoglobulin"/>
    <property type="match status" value="1"/>
</dbReference>
<dbReference type="STRING" id="307972.A0A2G8KX65"/>
<dbReference type="SMART" id="SM00408">
    <property type="entry name" value="IGc2"/>
    <property type="match status" value="1"/>
</dbReference>
<reference evidence="8 9" key="1">
    <citation type="journal article" date="2017" name="PLoS Biol.">
        <title>The sea cucumber genome provides insights into morphological evolution and visceral regeneration.</title>
        <authorList>
            <person name="Zhang X."/>
            <person name="Sun L."/>
            <person name="Yuan J."/>
            <person name="Sun Y."/>
            <person name="Gao Y."/>
            <person name="Zhang L."/>
            <person name="Li S."/>
            <person name="Dai H."/>
            <person name="Hamel J.F."/>
            <person name="Liu C."/>
            <person name="Yu Y."/>
            <person name="Liu S."/>
            <person name="Lin W."/>
            <person name="Guo K."/>
            <person name="Jin S."/>
            <person name="Xu P."/>
            <person name="Storey K.B."/>
            <person name="Huan P."/>
            <person name="Zhang T."/>
            <person name="Zhou Y."/>
            <person name="Zhang J."/>
            <person name="Lin C."/>
            <person name="Li X."/>
            <person name="Xing L."/>
            <person name="Huo D."/>
            <person name="Sun M."/>
            <person name="Wang L."/>
            <person name="Mercier A."/>
            <person name="Li F."/>
            <person name="Yang H."/>
            <person name="Xiang J."/>
        </authorList>
    </citation>
    <scope>NUCLEOTIDE SEQUENCE [LARGE SCALE GENOMIC DNA]</scope>
    <source>
        <strain evidence="8">Shaxun</strain>
        <tissue evidence="8">Muscle</tissue>
    </source>
</reference>
<sequence length="565" mass="65428">MFRISDDIRWMGMDGQPVFVVPLEDAYLFDEGTLLLSCEFRGRPQPKITWYRGGQVINRRANHIQCWREQGRVACLRIVCISIEEGGDFCCVAENSKGRAETRCRVDVAEEPDVPSRPKVALVSSKEAFLTWKTDQQPGKPDISGYTLLFKEYGEEIWQTYQSEVRDTCVHITNLKPNTEYRFRAASITQYGKGQLSKPSILVKTHPDGSPALSSEMVKTHRVSHTRMISYNRTLSNESVISDIDEEEDEDLIINDLSLKNDVNPTKYYDFLAEIDRGRFAVVKKCRKKVNSKEYAAKITRISEKDKNRCFEEHCLLSELKHTNIVQLRDAFQTATHIILITARYFAGDVLKHLTRTDFFTEESVANFCLQILDALQYLQLNSVLYLDLRHDNLMIESRRRDRIRLVDFGAARILENKKRIILSRHEVIAEFMSPEVVEGSPVEFGTDIWSLGVILFTWLSGTAPFLAKSEEKTLFNITRPRCNMDQIQDVVSIEARDFLKKIFIRDPSQRMTVGECFDHPWLHCSPEMIGKRSRARLISRRLRKYRNDYRARIVSTQTSHNIFI</sequence>
<proteinExistence type="predicted"/>
<keyword evidence="2 8" id="KW-0418">Kinase</keyword>
<dbReference type="PROSITE" id="PS50853">
    <property type="entry name" value="FN3"/>
    <property type="match status" value="1"/>
</dbReference>
<dbReference type="SUPFAM" id="SSF56112">
    <property type="entry name" value="Protein kinase-like (PK-like)"/>
    <property type="match status" value="1"/>
</dbReference>
<dbReference type="CDD" id="cd00063">
    <property type="entry name" value="FN3"/>
    <property type="match status" value="1"/>
</dbReference>
<dbReference type="OrthoDB" id="2570713at2759"/>
<organism evidence="8 9">
    <name type="scientific">Stichopus japonicus</name>
    <name type="common">Sea cucumber</name>
    <dbReference type="NCBI Taxonomy" id="307972"/>
    <lineage>
        <taxon>Eukaryota</taxon>
        <taxon>Metazoa</taxon>
        <taxon>Echinodermata</taxon>
        <taxon>Eleutherozoa</taxon>
        <taxon>Echinozoa</taxon>
        <taxon>Holothuroidea</taxon>
        <taxon>Aspidochirotacea</taxon>
        <taxon>Aspidochirotida</taxon>
        <taxon>Stichopodidae</taxon>
        <taxon>Apostichopus</taxon>
    </lineage>
</organism>
<comment type="caution">
    <text evidence="8">The sequence shown here is derived from an EMBL/GenBank/DDBJ whole genome shotgun (WGS) entry which is preliminary data.</text>
</comment>
<dbReference type="GO" id="GO:0004672">
    <property type="term" value="F:protein kinase activity"/>
    <property type="evidence" value="ECO:0007669"/>
    <property type="project" value="InterPro"/>
</dbReference>
<dbReference type="GO" id="GO:0005524">
    <property type="term" value="F:ATP binding"/>
    <property type="evidence" value="ECO:0007669"/>
    <property type="project" value="InterPro"/>
</dbReference>
<dbReference type="PROSITE" id="PS50011">
    <property type="entry name" value="PROTEIN_KINASE_DOM"/>
    <property type="match status" value="1"/>
</dbReference>
<dbReference type="InterPro" id="IPR008266">
    <property type="entry name" value="Tyr_kinase_AS"/>
</dbReference>
<dbReference type="EMBL" id="MRZV01000322">
    <property type="protein sequence ID" value="PIK52606.1"/>
    <property type="molecule type" value="Genomic_DNA"/>
</dbReference>
<dbReference type="InterPro" id="IPR007110">
    <property type="entry name" value="Ig-like_dom"/>
</dbReference>
<keyword evidence="4" id="KW-0393">Immunoglobulin domain</keyword>
<evidence type="ECO:0000259" key="6">
    <source>
        <dbReference type="PROSITE" id="PS50835"/>
    </source>
</evidence>
<dbReference type="Pfam" id="PF00069">
    <property type="entry name" value="Pkinase"/>
    <property type="match status" value="1"/>
</dbReference>
<dbReference type="InterPro" id="IPR011009">
    <property type="entry name" value="Kinase-like_dom_sf"/>
</dbReference>
<dbReference type="Gene3D" id="1.10.510.10">
    <property type="entry name" value="Transferase(Phosphotransferase) domain 1"/>
    <property type="match status" value="1"/>
</dbReference>
<dbReference type="PANTHER" id="PTHR24347">
    <property type="entry name" value="SERINE/THREONINE-PROTEIN KINASE"/>
    <property type="match status" value="1"/>
</dbReference>
<dbReference type="PROSITE" id="PS00109">
    <property type="entry name" value="PROTEIN_KINASE_TYR"/>
    <property type="match status" value="1"/>
</dbReference>
<dbReference type="InterPro" id="IPR003961">
    <property type="entry name" value="FN3_dom"/>
</dbReference>
<evidence type="ECO:0000313" key="9">
    <source>
        <dbReference type="Proteomes" id="UP000230750"/>
    </source>
</evidence>
<keyword evidence="9" id="KW-1185">Reference proteome</keyword>
<dbReference type="InterPro" id="IPR013783">
    <property type="entry name" value="Ig-like_fold"/>
</dbReference>
<dbReference type="InterPro" id="IPR000719">
    <property type="entry name" value="Prot_kinase_dom"/>
</dbReference>
<keyword evidence="3" id="KW-1015">Disulfide bond</keyword>
<name>A0A2G8KX65_STIJA</name>